<evidence type="ECO:0000313" key="5">
    <source>
        <dbReference type="Proteomes" id="UP000193307"/>
    </source>
</evidence>
<dbReference type="InterPro" id="IPR001789">
    <property type="entry name" value="Sig_transdc_resp-reg_receiver"/>
</dbReference>
<dbReference type="GO" id="GO:0000160">
    <property type="term" value="P:phosphorelay signal transduction system"/>
    <property type="evidence" value="ECO:0007669"/>
    <property type="project" value="InterPro"/>
</dbReference>
<dbReference type="InterPro" id="IPR011006">
    <property type="entry name" value="CheY-like_superfamily"/>
</dbReference>
<dbReference type="PANTHER" id="PTHR44591">
    <property type="entry name" value="STRESS RESPONSE REGULATOR PROTEIN 1"/>
    <property type="match status" value="1"/>
</dbReference>
<dbReference type="PANTHER" id="PTHR44591:SF3">
    <property type="entry name" value="RESPONSE REGULATORY DOMAIN-CONTAINING PROTEIN"/>
    <property type="match status" value="1"/>
</dbReference>
<evidence type="ECO:0000259" key="3">
    <source>
        <dbReference type="PROSITE" id="PS50110"/>
    </source>
</evidence>
<organism evidence="4 5">
    <name type="scientific">Pacificibacter marinus</name>
    <dbReference type="NCBI Taxonomy" id="658057"/>
    <lineage>
        <taxon>Bacteria</taxon>
        <taxon>Pseudomonadati</taxon>
        <taxon>Pseudomonadota</taxon>
        <taxon>Alphaproteobacteria</taxon>
        <taxon>Rhodobacterales</taxon>
        <taxon>Roseobacteraceae</taxon>
        <taxon>Pacificibacter</taxon>
    </lineage>
</organism>
<dbReference type="Gene3D" id="3.40.50.2300">
    <property type="match status" value="1"/>
</dbReference>
<dbReference type="CDD" id="cd00156">
    <property type="entry name" value="REC"/>
    <property type="match status" value="1"/>
</dbReference>
<feature type="modified residue" description="4-aspartylphosphate" evidence="2">
    <location>
        <position position="53"/>
    </location>
</feature>
<dbReference type="AlphaFoldDB" id="A0A1Y5SAZ9"/>
<dbReference type="EMBL" id="FWFW01000004">
    <property type="protein sequence ID" value="SLN36501.1"/>
    <property type="molecule type" value="Genomic_DNA"/>
</dbReference>
<dbReference type="RefSeq" id="WP_085848458.1">
    <property type="nucleotide sequence ID" value="NZ_FNZV01000003.1"/>
</dbReference>
<dbReference type="STRING" id="658057.SAMN04488032_10312"/>
<reference evidence="4 5" key="1">
    <citation type="submission" date="2017-03" db="EMBL/GenBank/DDBJ databases">
        <authorList>
            <person name="Afonso C.L."/>
            <person name="Miller P.J."/>
            <person name="Scott M.A."/>
            <person name="Spackman E."/>
            <person name="Goraichik I."/>
            <person name="Dimitrov K.M."/>
            <person name="Suarez D.L."/>
            <person name="Swayne D.E."/>
        </authorList>
    </citation>
    <scope>NUCLEOTIDE SEQUENCE [LARGE SCALE GENOMIC DNA]</scope>
    <source>
        <strain evidence="4 5">CECT 7971</strain>
    </source>
</reference>
<dbReference type="InterPro" id="IPR050595">
    <property type="entry name" value="Bact_response_regulator"/>
</dbReference>
<keyword evidence="5" id="KW-1185">Reference proteome</keyword>
<name>A0A1Y5SAZ9_9RHOB</name>
<dbReference type="OrthoDB" id="7864571at2"/>
<evidence type="ECO:0000313" key="4">
    <source>
        <dbReference type="EMBL" id="SLN36501.1"/>
    </source>
</evidence>
<feature type="domain" description="Response regulatory" evidence="3">
    <location>
        <begin position="3"/>
        <end position="123"/>
    </location>
</feature>
<dbReference type="PROSITE" id="PS50110">
    <property type="entry name" value="RESPONSE_REGULATORY"/>
    <property type="match status" value="1"/>
</dbReference>
<evidence type="ECO:0000256" key="1">
    <source>
        <dbReference type="ARBA" id="ARBA00022553"/>
    </source>
</evidence>
<dbReference type="Proteomes" id="UP000193307">
    <property type="component" value="Unassembled WGS sequence"/>
</dbReference>
<sequence>MYQLYIADDNVEFATLLSTIAKSQGWQAEVFRNGRELIEALKNGSGPAFLVVDINMPVMDGIETIDGLQFIDRPMRVRFITGGADTSLIAATMIATARSFEVGRSLFKPVSRADFTAVLAEESVLLDESFKTKND</sequence>
<keyword evidence="1 2" id="KW-0597">Phosphoprotein</keyword>
<accession>A0A1Y5SAZ9</accession>
<proteinExistence type="predicted"/>
<dbReference type="Pfam" id="PF00072">
    <property type="entry name" value="Response_reg"/>
    <property type="match status" value="1"/>
</dbReference>
<dbReference type="SMART" id="SM00448">
    <property type="entry name" value="REC"/>
    <property type="match status" value="1"/>
</dbReference>
<dbReference type="SUPFAM" id="SSF52172">
    <property type="entry name" value="CheY-like"/>
    <property type="match status" value="1"/>
</dbReference>
<protein>
    <submittedName>
        <fullName evidence="4">Response regulator FixJ</fullName>
    </submittedName>
</protein>
<evidence type="ECO:0000256" key="2">
    <source>
        <dbReference type="PROSITE-ProRule" id="PRU00169"/>
    </source>
</evidence>
<gene>
    <name evidence="4" type="ORF">PAM7971_01564</name>
</gene>